<dbReference type="SMART" id="SM00760">
    <property type="entry name" value="Bac_DnaA_C"/>
    <property type="match status" value="1"/>
</dbReference>
<evidence type="ECO:0000256" key="10">
    <source>
        <dbReference type="RuleBase" id="RU000577"/>
    </source>
</evidence>
<reference evidence="14 15" key="1">
    <citation type="submission" date="2017-09" db="EMBL/GenBank/DDBJ databases">
        <title>Depth-based differentiation of microbial function through sediment-hosted aquifers and enrichment of novel symbionts in the deep terrestrial subsurface.</title>
        <authorList>
            <person name="Probst A.J."/>
            <person name="Ladd B."/>
            <person name="Jarett J.K."/>
            <person name="Geller-Mcgrath D.E."/>
            <person name="Sieber C.M."/>
            <person name="Emerson J.B."/>
            <person name="Anantharaman K."/>
            <person name="Thomas B.C."/>
            <person name="Malmstrom R."/>
            <person name="Stieglmeier M."/>
            <person name="Klingl A."/>
            <person name="Woyke T."/>
            <person name="Ryan C.M."/>
            <person name="Banfield J.F."/>
        </authorList>
    </citation>
    <scope>NUCLEOTIDE SEQUENCE [LARGE SCALE GENOMIC DNA]</scope>
    <source>
        <strain evidence="14">CG10_big_fil_rev_8_21_14_0_10_51_16</strain>
    </source>
</reference>
<comment type="subcellular location">
    <subcellularLocation>
        <location evidence="8">Cytoplasm</location>
    </subcellularLocation>
</comment>
<feature type="binding site" evidence="8">
    <location>
        <position position="164"/>
    </location>
    <ligand>
        <name>ATP</name>
        <dbReference type="ChEBI" id="CHEBI:30616"/>
    </ligand>
</feature>
<dbReference type="GO" id="GO:0005524">
    <property type="term" value="F:ATP binding"/>
    <property type="evidence" value="ECO:0007669"/>
    <property type="project" value="UniProtKB-UniRule"/>
</dbReference>
<keyword evidence="6 8" id="KW-0446">Lipid-binding</keyword>
<dbReference type="InterPro" id="IPR013317">
    <property type="entry name" value="DnaA_dom"/>
</dbReference>
<evidence type="ECO:0000256" key="9">
    <source>
        <dbReference type="NCBIfam" id="TIGR00362"/>
    </source>
</evidence>
<keyword evidence="7 8" id="KW-0238">DNA-binding</keyword>
<dbReference type="PANTHER" id="PTHR30050">
    <property type="entry name" value="CHROMOSOMAL REPLICATION INITIATOR PROTEIN DNAA"/>
    <property type="match status" value="1"/>
</dbReference>
<organism evidence="14 15">
    <name type="scientific">Candidatus Vogelbacteria bacterium CG10_big_fil_rev_8_21_14_0_10_51_16</name>
    <dbReference type="NCBI Taxonomy" id="1975045"/>
    <lineage>
        <taxon>Bacteria</taxon>
        <taxon>Candidatus Vogeliibacteriota</taxon>
    </lineage>
</organism>
<dbReference type="InterPro" id="IPR013159">
    <property type="entry name" value="DnaA_C"/>
</dbReference>
<dbReference type="GO" id="GO:0008289">
    <property type="term" value="F:lipid binding"/>
    <property type="evidence" value="ECO:0007669"/>
    <property type="project" value="UniProtKB-KW"/>
</dbReference>
<proteinExistence type="inferred from homology"/>
<comment type="subunit">
    <text evidence="8">Oligomerizes as a right-handed, spiral filament on DNA at oriC.</text>
</comment>
<evidence type="ECO:0000256" key="1">
    <source>
        <dbReference type="ARBA" id="ARBA00006583"/>
    </source>
</evidence>
<dbReference type="InterPro" id="IPR003593">
    <property type="entry name" value="AAA+_ATPase"/>
</dbReference>
<feature type="domain" description="AAA+ ATPase" evidence="12">
    <location>
        <begin position="153"/>
        <end position="285"/>
    </location>
</feature>
<evidence type="ECO:0000256" key="11">
    <source>
        <dbReference type="RuleBase" id="RU004227"/>
    </source>
</evidence>
<dbReference type="Proteomes" id="UP000228767">
    <property type="component" value="Unassembled WGS sequence"/>
</dbReference>
<dbReference type="HAMAP" id="MF_00377">
    <property type="entry name" value="DnaA_bact"/>
    <property type="match status" value="1"/>
</dbReference>
<dbReference type="GO" id="GO:0005886">
    <property type="term" value="C:plasma membrane"/>
    <property type="evidence" value="ECO:0007669"/>
    <property type="project" value="TreeGrafter"/>
</dbReference>
<comment type="caution">
    <text evidence="8">Lacks conserved residue(s) required for the propagation of feature annotation.</text>
</comment>
<evidence type="ECO:0000256" key="8">
    <source>
        <dbReference type="HAMAP-Rule" id="MF_00377"/>
    </source>
</evidence>
<dbReference type="InterPro" id="IPR010921">
    <property type="entry name" value="Trp_repressor/repl_initiator"/>
</dbReference>
<evidence type="ECO:0000313" key="15">
    <source>
        <dbReference type="Proteomes" id="UP000228767"/>
    </source>
</evidence>
<feature type="region of interest" description="Domain III, AAA+ region" evidence="8">
    <location>
        <begin position="120"/>
        <end position="336"/>
    </location>
</feature>
<sequence>MPPIIENKKLWDDVITQIELGVSKANFNTWFKNTYISRQEDGIIHLAVPNDFVKEWIFNKYHKFILKILRDSNPAVRNVEYVIHKEQSPARQNELERAQMEELFSSQMRLQELAINKEDNLNPRYTFDSLIVGGFNELAHAAAHGVVRKPGVMYNPLFIYGGTGLGKTHLIQSIGNELKKTGESKKVYYLGAEKYTVDLIDSLQNNKMTAFKERYKKYDLLIIDDIQFIAGKDRTQEEFFHLFNSYHDNNKQIIFSSDKPPKHIADLEDRLRSRFEGGMMVDISRPEYEARLAILKAKLKQLNFSLQEETVEYIASSIQDNIRELEGALNSVVCQSQLKKRNLGLTEVKTLIKNSIRPQRTISAKDVIQTVAAFFNIEEKVIYEKSRRKEIVKPRQIAMYILREDFNTSYPYIGQKLGGRDHTTVMHAYEKIKRDLKSDQMLGQEMEQIKSMLYNEYPVSS</sequence>
<dbReference type="InterPro" id="IPR020591">
    <property type="entry name" value="Chromosome_initiator_DnaA-like"/>
</dbReference>
<evidence type="ECO:0000259" key="13">
    <source>
        <dbReference type="SMART" id="SM00760"/>
    </source>
</evidence>
<dbReference type="PRINTS" id="PR00051">
    <property type="entry name" value="DNAA"/>
</dbReference>
<evidence type="ECO:0000256" key="6">
    <source>
        <dbReference type="ARBA" id="ARBA00023121"/>
    </source>
</evidence>
<dbReference type="FunFam" id="3.40.50.300:FF:000668">
    <property type="entry name" value="Chromosomal replication initiator protein DnaA"/>
    <property type="match status" value="1"/>
</dbReference>
<name>A0A2H0RDV6_9BACT</name>
<dbReference type="GO" id="GO:0003688">
    <property type="term" value="F:DNA replication origin binding"/>
    <property type="evidence" value="ECO:0007669"/>
    <property type="project" value="UniProtKB-UniRule"/>
</dbReference>
<evidence type="ECO:0000256" key="7">
    <source>
        <dbReference type="ARBA" id="ARBA00023125"/>
    </source>
</evidence>
<keyword evidence="2 8" id="KW-0963">Cytoplasm</keyword>
<dbReference type="SUPFAM" id="SSF48295">
    <property type="entry name" value="TrpR-like"/>
    <property type="match status" value="1"/>
</dbReference>
<dbReference type="Pfam" id="PF08299">
    <property type="entry name" value="Bac_DnaA_C"/>
    <property type="match status" value="1"/>
</dbReference>
<evidence type="ECO:0000256" key="4">
    <source>
        <dbReference type="ARBA" id="ARBA00022741"/>
    </source>
</evidence>
<evidence type="ECO:0000259" key="12">
    <source>
        <dbReference type="SMART" id="SM00382"/>
    </source>
</evidence>
<protein>
    <recommendedName>
        <fullName evidence="8 9">Chromosomal replication initiator protein DnaA</fullName>
    </recommendedName>
</protein>
<feature type="binding site" evidence="8">
    <location>
        <position position="167"/>
    </location>
    <ligand>
        <name>ATP</name>
        <dbReference type="ChEBI" id="CHEBI:30616"/>
    </ligand>
</feature>
<evidence type="ECO:0000256" key="2">
    <source>
        <dbReference type="ARBA" id="ARBA00022490"/>
    </source>
</evidence>
<dbReference type="NCBIfam" id="TIGR00362">
    <property type="entry name" value="DnaA"/>
    <property type="match status" value="1"/>
</dbReference>
<keyword evidence="3 8" id="KW-0235">DNA replication</keyword>
<evidence type="ECO:0000256" key="5">
    <source>
        <dbReference type="ARBA" id="ARBA00022840"/>
    </source>
</evidence>
<evidence type="ECO:0000313" key="14">
    <source>
        <dbReference type="EMBL" id="PIR44620.1"/>
    </source>
</evidence>
<comment type="function">
    <text evidence="8 10">Plays an essential role in the initiation and regulation of chromosomal replication. ATP-DnaA binds to the origin of replication (oriC) to initiate formation of the DNA replication initiation complex once per cell cycle. Binds the DnaA box (a 9 base pair repeat at the origin) and separates the double-stranded (ds)DNA. Forms a right-handed helical filament on oriC DNA; dsDNA binds to the exterior of the filament while single-stranded (ss)DNA is stabiized in the filament's interior. The ATP-DnaA-oriC complex binds and stabilizes one strand of the AT-rich DNA unwinding element (DUE), permitting loading of DNA polymerase. After initiation quickly degrades to an ADP-DnaA complex that is not apt for DNA replication. Binds acidic phospholipids.</text>
</comment>
<comment type="domain">
    <text evidence="8">Domain I is involved in oligomerization and binding regulators, domain II is flexibile and of varying length in different bacteria, domain III forms the AAA+ region, while domain IV binds dsDNA.</text>
</comment>
<feature type="domain" description="Chromosomal replication initiator DnaA C-terminal" evidence="13">
    <location>
        <begin position="363"/>
        <end position="432"/>
    </location>
</feature>
<dbReference type="GO" id="GO:0006270">
    <property type="term" value="P:DNA replication initiation"/>
    <property type="evidence" value="ECO:0007669"/>
    <property type="project" value="UniProtKB-UniRule"/>
</dbReference>
<dbReference type="CDD" id="cd06571">
    <property type="entry name" value="Bac_DnaA_C"/>
    <property type="match status" value="1"/>
</dbReference>
<dbReference type="Pfam" id="PF11638">
    <property type="entry name" value="DnaA_N"/>
    <property type="match status" value="1"/>
</dbReference>
<dbReference type="Gene3D" id="3.40.50.300">
    <property type="entry name" value="P-loop containing nucleotide triphosphate hydrolases"/>
    <property type="match status" value="1"/>
</dbReference>
<dbReference type="Gene3D" id="3.30.300.180">
    <property type="match status" value="1"/>
</dbReference>
<dbReference type="CDD" id="cd00009">
    <property type="entry name" value="AAA"/>
    <property type="match status" value="1"/>
</dbReference>
<dbReference type="AlphaFoldDB" id="A0A2H0RDV6"/>
<keyword evidence="5 8" id="KW-0067">ATP-binding</keyword>
<dbReference type="InterPro" id="IPR001957">
    <property type="entry name" value="Chromosome_initiator_DnaA"/>
</dbReference>
<keyword evidence="4 8" id="KW-0547">Nucleotide-binding</keyword>
<feature type="binding site" evidence="8">
    <location>
        <position position="166"/>
    </location>
    <ligand>
        <name>ATP</name>
        <dbReference type="ChEBI" id="CHEBI:30616"/>
    </ligand>
</feature>
<accession>A0A2H0RDV6</accession>
<dbReference type="PANTHER" id="PTHR30050:SF2">
    <property type="entry name" value="CHROMOSOMAL REPLICATION INITIATOR PROTEIN DNAA"/>
    <property type="match status" value="1"/>
</dbReference>
<dbReference type="InterPro" id="IPR038454">
    <property type="entry name" value="DnaA_N_sf"/>
</dbReference>
<feature type="binding site" evidence="8">
    <location>
        <position position="168"/>
    </location>
    <ligand>
        <name>ATP</name>
        <dbReference type="ChEBI" id="CHEBI:30616"/>
    </ligand>
</feature>
<gene>
    <name evidence="8 14" type="primary">dnaA</name>
    <name evidence="14" type="ORF">COV10_03910</name>
</gene>
<dbReference type="InterPro" id="IPR018312">
    <property type="entry name" value="Chromosome_initiator_DnaA_CS"/>
</dbReference>
<dbReference type="PROSITE" id="PS01008">
    <property type="entry name" value="DNAA"/>
    <property type="match status" value="1"/>
</dbReference>
<dbReference type="GO" id="GO:0005737">
    <property type="term" value="C:cytoplasm"/>
    <property type="evidence" value="ECO:0007669"/>
    <property type="project" value="UniProtKB-SubCell"/>
</dbReference>
<feature type="region of interest" description="Domain IV, binds dsDNA" evidence="8">
    <location>
        <begin position="337"/>
        <end position="461"/>
    </location>
</feature>
<dbReference type="SUPFAM" id="SSF52540">
    <property type="entry name" value="P-loop containing nucleoside triphosphate hydrolases"/>
    <property type="match status" value="1"/>
</dbReference>
<comment type="caution">
    <text evidence="14">The sequence shown here is derived from an EMBL/GenBank/DDBJ whole genome shotgun (WGS) entry which is preliminary data.</text>
</comment>
<dbReference type="InterPro" id="IPR024633">
    <property type="entry name" value="DnaA_N_dom"/>
</dbReference>
<feature type="region of interest" description="Domain I, interacts with DnaA modulators" evidence="8">
    <location>
        <begin position="1"/>
        <end position="99"/>
    </location>
</feature>
<dbReference type="GO" id="GO:0006275">
    <property type="term" value="P:regulation of DNA replication"/>
    <property type="evidence" value="ECO:0007669"/>
    <property type="project" value="UniProtKB-UniRule"/>
</dbReference>
<dbReference type="InterPro" id="IPR027417">
    <property type="entry name" value="P-loop_NTPase"/>
</dbReference>
<comment type="similarity">
    <text evidence="1 8 11">Belongs to the DnaA family.</text>
</comment>
<evidence type="ECO:0000256" key="3">
    <source>
        <dbReference type="ARBA" id="ARBA00022705"/>
    </source>
</evidence>
<dbReference type="SMART" id="SM00382">
    <property type="entry name" value="AAA"/>
    <property type="match status" value="1"/>
</dbReference>
<dbReference type="Pfam" id="PF00308">
    <property type="entry name" value="Bac_DnaA"/>
    <property type="match status" value="1"/>
</dbReference>
<dbReference type="EMBL" id="PCYI01000025">
    <property type="protein sequence ID" value="PIR44620.1"/>
    <property type="molecule type" value="Genomic_DNA"/>
</dbReference>
<dbReference type="Gene3D" id="1.10.1750.10">
    <property type="match status" value="1"/>
</dbReference>
<dbReference type="Gene3D" id="1.10.8.60">
    <property type="match status" value="1"/>
</dbReference>